<feature type="region of interest" description="Disordered" evidence="1">
    <location>
        <begin position="92"/>
        <end position="127"/>
    </location>
</feature>
<dbReference type="OrthoDB" id="10647810at2759"/>
<feature type="compositionally biased region" description="Basic residues" evidence="1">
    <location>
        <begin position="325"/>
        <end position="334"/>
    </location>
</feature>
<feature type="region of interest" description="Disordered" evidence="1">
    <location>
        <begin position="139"/>
        <end position="334"/>
    </location>
</feature>
<name>A0A5C5FLP0_9BASI</name>
<protein>
    <submittedName>
        <fullName evidence="2">Uncharacterized protein</fullName>
    </submittedName>
</protein>
<sequence>MSPRRLEYAAKGGGAQTTRTARLALAVRSLVFSCLPPPSFQPAASLPQMSHNGGLRRTTNKSAYGIDLVSPPSPEAITPVYVPHSGRTWPSPRTLFVNKPGGLQRDLNRRRKPPMHLTSSDSSLHLSARVHRAMGLERELARSPTGESPNVDNGPPFRRQDSSAHVGDEGLRASAEHTTGHSSGPGADDSNDGVSTSTRPSLPLRARTWAESGTGEQSDGDDDDSDSGSDDGLVMAVRRRPQPPQRAATEPASSAIQRFVPVGRQGRPAPLALKHTPYLPKDGPRSPPTTWRNPALAHGAIASPVDEESRGRRRDSFDAALSPTHKPRSGWLRR</sequence>
<gene>
    <name evidence="2" type="ORF">DMC30DRAFT_97439</name>
</gene>
<evidence type="ECO:0000313" key="2">
    <source>
        <dbReference type="EMBL" id="TNY17680.1"/>
    </source>
</evidence>
<evidence type="ECO:0000313" key="3">
    <source>
        <dbReference type="Proteomes" id="UP000311382"/>
    </source>
</evidence>
<organism evidence="2 3">
    <name type="scientific">Rhodotorula diobovata</name>
    <dbReference type="NCBI Taxonomy" id="5288"/>
    <lineage>
        <taxon>Eukaryota</taxon>
        <taxon>Fungi</taxon>
        <taxon>Dikarya</taxon>
        <taxon>Basidiomycota</taxon>
        <taxon>Pucciniomycotina</taxon>
        <taxon>Microbotryomycetes</taxon>
        <taxon>Sporidiobolales</taxon>
        <taxon>Sporidiobolaceae</taxon>
        <taxon>Rhodotorula</taxon>
    </lineage>
</organism>
<proteinExistence type="predicted"/>
<keyword evidence="3" id="KW-1185">Reference proteome</keyword>
<feature type="compositionally biased region" description="Basic and acidic residues" evidence="1">
    <location>
        <begin position="307"/>
        <end position="317"/>
    </location>
</feature>
<comment type="caution">
    <text evidence="2">The sequence shown here is derived from an EMBL/GenBank/DDBJ whole genome shotgun (WGS) entry which is preliminary data.</text>
</comment>
<accession>A0A5C5FLP0</accession>
<feature type="compositionally biased region" description="Acidic residues" evidence="1">
    <location>
        <begin position="218"/>
        <end position="229"/>
    </location>
</feature>
<evidence type="ECO:0000256" key="1">
    <source>
        <dbReference type="SAM" id="MobiDB-lite"/>
    </source>
</evidence>
<feature type="compositionally biased region" description="Low complexity" evidence="1">
    <location>
        <begin position="116"/>
        <end position="127"/>
    </location>
</feature>
<feature type="compositionally biased region" description="Basic and acidic residues" evidence="1">
    <location>
        <begin position="158"/>
        <end position="179"/>
    </location>
</feature>
<dbReference type="EMBL" id="SOZI01000183">
    <property type="protein sequence ID" value="TNY17680.1"/>
    <property type="molecule type" value="Genomic_DNA"/>
</dbReference>
<reference evidence="2 3" key="1">
    <citation type="submission" date="2019-03" db="EMBL/GenBank/DDBJ databases">
        <title>Rhodosporidium diobovatum UCD-FST 08-225 genome sequencing, assembly, and annotation.</title>
        <authorList>
            <person name="Fakankun I.U."/>
            <person name="Fristensky B."/>
            <person name="Levin D.B."/>
        </authorList>
    </citation>
    <scope>NUCLEOTIDE SEQUENCE [LARGE SCALE GENOMIC DNA]</scope>
    <source>
        <strain evidence="2 3">UCD-FST 08-225</strain>
    </source>
</reference>
<dbReference type="Proteomes" id="UP000311382">
    <property type="component" value="Unassembled WGS sequence"/>
</dbReference>
<dbReference type="AlphaFoldDB" id="A0A5C5FLP0"/>